<evidence type="ECO:0000313" key="1">
    <source>
        <dbReference type="EMBL" id="PVZ98633.1"/>
    </source>
</evidence>
<sequence>MLPTLAVLKGYTANEVFKRKPLVEAYLSQNLYIRKVFPIQSGDNESEKFTENWNDTDKSTPRYFIKKDDKKPDENLYREAIRGDLANPFIDNVSERLFMFQRDSF</sequence>
<dbReference type="EMBL" id="MBFU01000526">
    <property type="protein sequence ID" value="PVZ98633.1"/>
    <property type="molecule type" value="Genomic_DNA"/>
</dbReference>
<protein>
    <submittedName>
        <fullName evidence="1">Uncharacterized protein</fullName>
    </submittedName>
</protein>
<keyword evidence="2" id="KW-1185">Reference proteome</keyword>
<dbReference type="AlphaFoldDB" id="A0A2U1J0Q2"/>
<comment type="caution">
    <text evidence="1">The sequence shown here is derived from an EMBL/GenBank/DDBJ whole genome shotgun (WGS) entry which is preliminary data.</text>
</comment>
<dbReference type="Proteomes" id="UP000245591">
    <property type="component" value="Unassembled WGS sequence"/>
</dbReference>
<accession>A0A2U1J0Q2</accession>
<evidence type="ECO:0000313" key="2">
    <source>
        <dbReference type="Proteomes" id="UP000245591"/>
    </source>
</evidence>
<gene>
    <name evidence="1" type="ORF">BB558_005369</name>
</gene>
<name>A0A2U1J0Q2_SMIAN</name>
<proteinExistence type="predicted"/>
<reference evidence="1 2" key="1">
    <citation type="journal article" date="2018" name="MBio">
        <title>Comparative Genomics Reveals the Core Gene Toolbox for the Fungus-Insect Symbiosis.</title>
        <authorList>
            <person name="Wang Y."/>
            <person name="Stata M."/>
            <person name="Wang W."/>
            <person name="Stajich J.E."/>
            <person name="White M.M."/>
            <person name="Moncalvo J.M."/>
        </authorList>
    </citation>
    <scope>NUCLEOTIDE SEQUENCE [LARGE SCALE GENOMIC DNA]</scope>
    <source>
        <strain evidence="1 2">AUS-126-30</strain>
    </source>
</reference>
<organism evidence="1 2">
    <name type="scientific">Smittium angustum</name>
    <dbReference type="NCBI Taxonomy" id="133377"/>
    <lineage>
        <taxon>Eukaryota</taxon>
        <taxon>Fungi</taxon>
        <taxon>Fungi incertae sedis</taxon>
        <taxon>Zoopagomycota</taxon>
        <taxon>Kickxellomycotina</taxon>
        <taxon>Harpellomycetes</taxon>
        <taxon>Harpellales</taxon>
        <taxon>Legeriomycetaceae</taxon>
        <taxon>Smittium</taxon>
    </lineage>
</organism>